<evidence type="ECO:0000256" key="1">
    <source>
        <dbReference type="ARBA" id="ARBA00004141"/>
    </source>
</evidence>
<evidence type="ECO:0000259" key="9">
    <source>
        <dbReference type="Pfam" id="PF00999"/>
    </source>
</evidence>
<feature type="transmembrane region" description="Helical" evidence="8">
    <location>
        <begin position="143"/>
        <end position="166"/>
    </location>
</feature>
<dbReference type="Proteomes" id="UP000887566">
    <property type="component" value="Unplaced"/>
</dbReference>
<feature type="domain" description="Cation/H+ exchanger transmembrane" evidence="9">
    <location>
        <begin position="60"/>
        <end position="448"/>
    </location>
</feature>
<dbReference type="Pfam" id="PF00999">
    <property type="entry name" value="Na_H_Exchanger"/>
    <property type="match status" value="1"/>
</dbReference>
<sequence>MSHMAAILNASHFNGTFSDLANSTPHQAPHAGVGEGGIFSGKSPLHTQLSLFLVQATIIISISRLIHLGLAKLRQPRVIAEVIGGICLGPSVLGNIPGFTDTIFPKTSLPFLTLVSNIGLVLYLFLVGLELDPKVFFGDMKKSLSISLAGIILPFCLGLGVSYGMYHYLLVPNTNNVPFTSFMLFTGVAMSITAFPVLARILTEFKLLGVPVGMMTISAAAIDDACSWTILALVVSILNAGDNLTAMYVFLVAVFYALILLIPVRLLLQVVYNRFFFKKSEARKQYFILAIFIFIFMSAWATELIGIHAIFGAFLVGLAIPHGDSLPIQMTEKIEDLVAIVFLPLFFASSGLKTSVGLLNDAMTWMWLVLVILISCSGKIFGCTFAAKLVGIPWRESWSIGILMNTKGLVELIVLNIGLEAQVINPKIFTIMVMMALVTTFMTSPIISFLYPPKYRRPLPGSKNKKEEQLKKEGHFLTELDAVRLLVYVDSMQSVPTIAPLLQSLNSNKREEDKLVVNALKIIETNERSSSILVASQVEAASQSDPALQVASFIGNFINVQTNTFIATSPMSGFGEEVNRVVYNQGCNLVLIPWHYGSRMYQVPEEVGAIIRQANVTTAVYINWKADNNSWFTQVNQGFTRGILVPFIGGIEDREALKVAIRLQRCSGANLSVIHMAKHKDSPPKLTQVAKKFGFEEMVSFTEEDTLDDVAALEHVKTLAQTRSITLKAVETKEILEKATVSINLYDIIIVGRSSCTADDAANGQDDSTDVEQNGFSKDGGAGAFRRSISRKMSGRYTRQGSANPGEIFGQYGIRYKFHESITAITTEDDNDVEYINFDNDVDERELTEFDAEITPLASYQANKDKFEHKVFYNGTMMAVNASGDVGDIVESLLGTKYQDISAFIFGSVRDEQIMHVKGRKRDWALSSSIIAPSDGQADVGDFPDDLINATLTSMTNFNHLTVLCVLDKDEVEPGGKLLQFSSFLIWQLNQASNNLRSDVETISFWSSMVM</sequence>
<feature type="transmembrane region" description="Helical" evidence="8">
    <location>
        <begin position="220"/>
        <end position="240"/>
    </location>
</feature>
<name>A0A914XHR5_9BILA</name>
<evidence type="ECO:0000256" key="5">
    <source>
        <dbReference type="ARBA" id="ARBA00023065"/>
    </source>
</evidence>
<dbReference type="InterPro" id="IPR050794">
    <property type="entry name" value="CPA2_transporter"/>
</dbReference>
<feature type="transmembrane region" description="Helical" evidence="8">
    <location>
        <begin position="246"/>
        <end position="268"/>
    </location>
</feature>
<reference evidence="11" key="1">
    <citation type="submission" date="2022-11" db="UniProtKB">
        <authorList>
            <consortium name="WormBaseParasite"/>
        </authorList>
    </citation>
    <scope>IDENTIFICATION</scope>
</reference>
<dbReference type="PANTHER" id="PTHR32468">
    <property type="entry name" value="CATION/H + ANTIPORTER"/>
    <property type="match status" value="1"/>
</dbReference>
<feature type="transmembrane region" description="Helical" evidence="8">
    <location>
        <begin position="289"/>
        <end position="317"/>
    </location>
</feature>
<proteinExistence type="predicted"/>
<evidence type="ECO:0000256" key="6">
    <source>
        <dbReference type="ARBA" id="ARBA00023136"/>
    </source>
</evidence>
<evidence type="ECO:0000256" key="7">
    <source>
        <dbReference type="SAM" id="MobiDB-lite"/>
    </source>
</evidence>
<feature type="transmembrane region" description="Helical" evidence="8">
    <location>
        <begin position="111"/>
        <end position="131"/>
    </location>
</feature>
<keyword evidence="10" id="KW-1185">Reference proteome</keyword>
<dbReference type="InterPro" id="IPR006153">
    <property type="entry name" value="Cation/H_exchanger_TM"/>
</dbReference>
<accession>A0A914XHR5</accession>
<feature type="transmembrane region" description="Helical" evidence="8">
    <location>
        <begin position="399"/>
        <end position="419"/>
    </location>
</feature>
<keyword evidence="6 8" id="KW-0472">Membrane</keyword>
<dbReference type="PANTHER" id="PTHR32468:SF0">
    <property type="entry name" value="K(+)_H(+) ANTIPORTER 1"/>
    <property type="match status" value="1"/>
</dbReference>
<feature type="transmembrane region" description="Helical" evidence="8">
    <location>
        <begin position="337"/>
        <end position="359"/>
    </location>
</feature>
<protein>
    <submittedName>
        <fullName evidence="11">Cation/H+ exchanger domain-containing protein</fullName>
    </submittedName>
</protein>
<keyword evidence="4 8" id="KW-1133">Transmembrane helix</keyword>
<evidence type="ECO:0000256" key="3">
    <source>
        <dbReference type="ARBA" id="ARBA00022692"/>
    </source>
</evidence>
<evidence type="ECO:0000256" key="8">
    <source>
        <dbReference type="SAM" id="Phobius"/>
    </source>
</evidence>
<evidence type="ECO:0000313" key="10">
    <source>
        <dbReference type="Proteomes" id="UP000887566"/>
    </source>
</evidence>
<dbReference type="GO" id="GO:1902600">
    <property type="term" value="P:proton transmembrane transport"/>
    <property type="evidence" value="ECO:0007669"/>
    <property type="project" value="InterPro"/>
</dbReference>
<feature type="transmembrane region" description="Helical" evidence="8">
    <location>
        <begin position="178"/>
        <end position="199"/>
    </location>
</feature>
<organism evidence="10 11">
    <name type="scientific">Plectus sambesii</name>
    <dbReference type="NCBI Taxonomy" id="2011161"/>
    <lineage>
        <taxon>Eukaryota</taxon>
        <taxon>Metazoa</taxon>
        <taxon>Ecdysozoa</taxon>
        <taxon>Nematoda</taxon>
        <taxon>Chromadorea</taxon>
        <taxon>Plectida</taxon>
        <taxon>Plectina</taxon>
        <taxon>Plectoidea</taxon>
        <taxon>Plectidae</taxon>
        <taxon>Plectus</taxon>
    </lineage>
</organism>
<feature type="transmembrane region" description="Helical" evidence="8">
    <location>
        <begin position="366"/>
        <end position="387"/>
    </location>
</feature>
<dbReference type="InterPro" id="IPR038770">
    <property type="entry name" value="Na+/solute_symporter_sf"/>
</dbReference>
<feature type="transmembrane region" description="Helical" evidence="8">
    <location>
        <begin position="431"/>
        <end position="451"/>
    </location>
</feature>
<dbReference type="AlphaFoldDB" id="A0A914XHR5"/>
<feature type="region of interest" description="Disordered" evidence="7">
    <location>
        <begin position="760"/>
        <end position="782"/>
    </location>
</feature>
<feature type="transmembrane region" description="Helical" evidence="8">
    <location>
        <begin position="78"/>
        <end position="99"/>
    </location>
</feature>
<keyword evidence="5" id="KW-0406">Ion transport</keyword>
<dbReference type="Gene3D" id="1.20.1530.20">
    <property type="match status" value="1"/>
</dbReference>
<evidence type="ECO:0000256" key="2">
    <source>
        <dbReference type="ARBA" id="ARBA00022448"/>
    </source>
</evidence>
<keyword evidence="2" id="KW-0813">Transport</keyword>
<dbReference type="GO" id="GO:0016020">
    <property type="term" value="C:membrane"/>
    <property type="evidence" value="ECO:0007669"/>
    <property type="project" value="UniProtKB-SubCell"/>
</dbReference>
<dbReference type="GO" id="GO:0015297">
    <property type="term" value="F:antiporter activity"/>
    <property type="evidence" value="ECO:0007669"/>
    <property type="project" value="InterPro"/>
</dbReference>
<feature type="transmembrane region" description="Helical" evidence="8">
    <location>
        <begin position="49"/>
        <end position="66"/>
    </location>
</feature>
<evidence type="ECO:0000313" key="11">
    <source>
        <dbReference type="WBParaSite" id="PSAMB.scaffold83size83542.g1555.t1"/>
    </source>
</evidence>
<keyword evidence="3 8" id="KW-0812">Transmembrane</keyword>
<evidence type="ECO:0000256" key="4">
    <source>
        <dbReference type="ARBA" id="ARBA00022989"/>
    </source>
</evidence>
<dbReference type="WBParaSite" id="PSAMB.scaffold83size83542.g1555.t1">
    <property type="protein sequence ID" value="PSAMB.scaffold83size83542.g1555.t1"/>
    <property type="gene ID" value="PSAMB.scaffold83size83542.g1555"/>
</dbReference>
<comment type="subcellular location">
    <subcellularLocation>
        <location evidence="1">Membrane</location>
        <topology evidence="1">Multi-pass membrane protein</topology>
    </subcellularLocation>
</comment>